<evidence type="ECO:0000256" key="3">
    <source>
        <dbReference type="SAM" id="SignalP"/>
    </source>
</evidence>
<evidence type="ECO:0000313" key="5">
    <source>
        <dbReference type="EMBL" id="QBZ58607.1"/>
    </source>
</evidence>
<organism evidence="5 6">
    <name type="scientific">Pyricularia oryzae</name>
    <name type="common">Rice blast fungus</name>
    <name type="synonym">Magnaporthe oryzae</name>
    <dbReference type="NCBI Taxonomy" id="318829"/>
    <lineage>
        <taxon>Eukaryota</taxon>
        <taxon>Fungi</taxon>
        <taxon>Dikarya</taxon>
        <taxon>Ascomycota</taxon>
        <taxon>Pezizomycotina</taxon>
        <taxon>Sordariomycetes</taxon>
        <taxon>Sordariomycetidae</taxon>
        <taxon>Magnaporthales</taxon>
        <taxon>Pyriculariaceae</taxon>
        <taxon>Pyricularia</taxon>
    </lineage>
</organism>
<keyword evidence="1" id="KW-0479">Metal-binding</keyword>
<dbReference type="GO" id="GO:0016491">
    <property type="term" value="F:oxidoreductase activity"/>
    <property type="evidence" value="ECO:0007669"/>
    <property type="project" value="InterPro"/>
</dbReference>
<dbReference type="AlphaFoldDB" id="A0A4P7N7E5"/>
<evidence type="ECO:0000256" key="1">
    <source>
        <dbReference type="ARBA" id="ARBA00022723"/>
    </source>
</evidence>
<feature type="chain" id="PRO_5020737409" description="Tyrosinase copper-binding domain-containing protein" evidence="3">
    <location>
        <begin position="21"/>
        <end position="339"/>
    </location>
</feature>
<reference evidence="5 6" key="1">
    <citation type="journal article" date="2019" name="Mol. Biol. Evol.">
        <title>Blast fungal genomes show frequent chromosomal changes, gene gains and losses, and effector gene turnover.</title>
        <authorList>
            <person name="Gomez Luciano L.B."/>
            <person name="Jason Tsai I."/>
            <person name="Chuma I."/>
            <person name="Tosa Y."/>
            <person name="Chen Y.H."/>
            <person name="Li J.Y."/>
            <person name="Li M.Y."/>
            <person name="Jade Lu M.Y."/>
            <person name="Nakayashiki H."/>
            <person name="Li W.H."/>
        </authorList>
    </citation>
    <scope>NUCLEOTIDE SEQUENCE [LARGE SCALE GENOMIC DNA]</scope>
    <source>
        <strain evidence="5">MZ5-1-6</strain>
    </source>
</reference>
<keyword evidence="3" id="KW-0732">Signal</keyword>
<name>A0A4P7N7E5_PYROR</name>
<accession>A0A4P7N7E5</accession>
<feature type="signal peptide" evidence="3">
    <location>
        <begin position="1"/>
        <end position="20"/>
    </location>
</feature>
<dbReference type="InterPro" id="IPR008922">
    <property type="entry name" value="Di-copper_centre_dom_sf"/>
</dbReference>
<protein>
    <recommendedName>
        <fullName evidence="4">Tyrosinase copper-binding domain-containing protein</fullName>
    </recommendedName>
</protein>
<dbReference type="Proteomes" id="UP000294847">
    <property type="component" value="Chromosome 3"/>
</dbReference>
<proteinExistence type="predicted"/>
<dbReference type="Pfam" id="PF00264">
    <property type="entry name" value="Tyrosinase"/>
    <property type="match status" value="1"/>
</dbReference>
<dbReference type="PANTHER" id="PTHR11474:SF126">
    <property type="entry name" value="TYROSINASE-LIKE PROTEIN TYR-1-RELATED"/>
    <property type="match status" value="1"/>
</dbReference>
<dbReference type="PROSITE" id="PS00498">
    <property type="entry name" value="TYROSINASE_2"/>
    <property type="match status" value="1"/>
</dbReference>
<evidence type="ECO:0000259" key="4">
    <source>
        <dbReference type="PROSITE" id="PS00498"/>
    </source>
</evidence>
<dbReference type="GO" id="GO:0046872">
    <property type="term" value="F:metal ion binding"/>
    <property type="evidence" value="ECO:0007669"/>
    <property type="project" value="UniProtKB-KW"/>
</dbReference>
<dbReference type="SUPFAM" id="SSF48056">
    <property type="entry name" value="Di-copper centre-containing domain"/>
    <property type="match status" value="1"/>
</dbReference>
<gene>
    <name evidence="5" type="ORF">PoMZ_03564</name>
</gene>
<dbReference type="PANTHER" id="PTHR11474">
    <property type="entry name" value="TYROSINASE FAMILY MEMBER"/>
    <property type="match status" value="1"/>
</dbReference>
<sequence length="339" mass="38352">MHLLSLLPISLLSFLATAQGSGQCSRPITRREWRTLSSGEQQDYIEAVQCLMEKPPRSSIPAAISRYDDFVGTHIVQADETHFVGIFYPFHRLLVASFEQTLRRDCGYAGAQPYWDWTLDLDDLEGSPIFDPDTGFGGNGDWVDGTLDNPEWGVPVVAHQDFDDRSGGGCIPNGPFQGIVTSMGPNRNIERQQARCIRRDFAPETFRDRCNVEESMDQDLFVGFHRASESMAHASGHYGIGGLYGAMTDKWASPADPIFWLHHSNVDRLWWSWQMRDIQNRLTDISGPLVAHDWTNWKGGNISLEYRVKLSAIGDEAPIFDLMDIQGSYLCYDFDELYE</sequence>
<keyword evidence="2" id="KW-0186">Copper</keyword>
<dbReference type="PRINTS" id="PR00092">
    <property type="entry name" value="TYROSINASE"/>
</dbReference>
<dbReference type="InterPro" id="IPR050316">
    <property type="entry name" value="Tyrosinase/Hemocyanin"/>
</dbReference>
<dbReference type="Gene3D" id="1.10.1280.10">
    <property type="entry name" value="Di-copper center containing domain from catechol oxidase"/>
    <property type="match status" value="1"/>
</dbReference>
<dbReference type="InterPro" id="IPR002227">
    <property type="entry name" value="Tyrosinase_Cu-bd"/>
</dbReference>
<feature type="domain" description="Tyrosinase copper-binding" evidence="4">
    <location>
        <begin position="256"/>
        <end position="267"/>
    </location>
</feature>
<evidence type="ECO:0000313" key="6">
    <source>
        <dbReference type="Proteomes" id="UP000294847"/>
    </source>
</evidence>
<evidence type="ECO:0000256" key="2">
    <source>
        <dbReference type="ARBA" id="ARBA00023008"/>
    </source>
</evidence>
<dbReference type="EMBL" id="CP034206">
    <property type="protein sequence ID" value="QBZ58607.1"/>
    <property type="molecule type" value="Genomic_DNA"/>
</dbReference>